<gene>
    <name evidence="4 7" type="primary">rpl12</name>
</gene>
<organism evidence="7">
    <name type="scientific">Codium fragile</name>
    <name type="common">Dead man's fingers</name>
    <name type="synonym">Green alga</name>
    <dbReference type="NCBI Taxonomy" id="3133"/>
    <lineage>
        <taxon>Eukaryota</taxon>
        <taxon>Viridiplantae</taxon>
        <taxon>Chlorophyta</taxon>
        <taxon>core chlorophytes</taxon>
        <taxon>Ulvophyceae</taxon>
        <taxon>TCBD clade</taxon>
        <taxon>Bryopsidales</taxon>
        <taxon>Bryopsidineae</taxon>
        <taxon>Codiaceae</taxon>
        <taxon>Codium</taxon>
    </lineage>
</organism>
<dbReference type="GO" id="GO:0005840">
    <property type="term" value="C:ribosome"/>
    <property type="evidence" value="ECO:0007669"/>
    <property type="project" value="UniProtKB-KW"/>
</dbReference>
<dbReference type="CDD" id="cd00387">
    <property type="entry name" value="Ribosomal_L7_L12"/>
    <property type="match status" value="1"/>
</dbReference>
<accession>A0A6B9P437</accession>
<dbReference type="NCBIfam" id="TIGR00855">
    <property type="entry name" value="L12"/>
    <property type="match status" value="1"/>
</dbReference>
<keyword evidence="7" id="KW-0934">Plastid</keyword>
<evidence type="ECO:0000259" key="5">
    <source>
        <dbReference type="Pfam" id="PF00542"/>
    </source>
</evidence>
<evidence type="ECO:0000259" key="6">
    <source>
        <dbReference type="Pfam" id="PF16320"/>
    </source>
</evidence>
<name>A0A6B9P437_CODFR</name>
<evidence type="ECO:0000256" key="4">
    <source>
        <dbReference type="HAMAP-Rule" id="MF_00368"/>
    </source>
</evidence>
<comment type="subcellular location">
    <subcellularLocation>
        <location evidence="4">Plastid</location>
        <location evidence="4">Chloroplast</location>
    </subcellularLocation>
</comment>
<keyword evidence="3 4" id="KW-0687">Ribonucleoprotein</keyword>
<dbReference type="GO" id="GO:0003729">
    <property type="term" value="F:mRNA binding"/>
    <property type="evidence" value="ECO:0007669"/>
    <property type="project" value="TreeGrafter"/>
</dbReference>
<dbReference type="GO" id="GO:0009507">
    <property type="term" value="C:chloroplast"/>
    <property type="evidence" value="ECO:0007669"/>
    <property type="project" value="UniProtKB-SubCell"/>
</dbReference>
<dbReference type="AlphaFoldDB" id="A0A6B9P437"/>
<sequence>MSLLEITEIINKLKTLTLVEAVELIQQIEEIFGIETTFPISSPSLSLEKSEPVLETTQTEFCVILEAVPGEEEKTKRLNIFRLIRELTSVGLKEAKELTSNLPHTLKECISQDQATDIKMQFEEMGAQIKII</sequence>
<evidence type="ECO:0000256" key="3">
    <source>
        <dbReference type="ARBA" id="ARBA00023274"/>
    </source>
</evidence>
<comment type="function">
    <text evidence="4">Forms part of the ribosomal stalk which helps the ribosome interact with GTP-bound translation factors. Is thus essential for accurate translation.</text>
</comment>
<dbReference type="PANTHER" id="PTHR45987:SF4">
    <property type="entry name" value="LARGE RIBOSOMAL SUBUNIT PROTEIN BL12M"/>
    <property type="match status" value="1"/>
</dbReference>
<dbReference type="InterPro" id="IPR000206">
    <property type="entry name" value="Ribosomal_bL12"/>
</dbReference>
<evidence type="ECO:0000256" key="1">
    <source>
        <dbReference type="ARBA" id="ARBA00007197"/>
    </source>
</evidence>
<protein>
    <recommendedName>
        <fullName evidence="4">Large ribosomal subunit protein bL12c</fullName>
    </recommendedName>
</protein>
<dbReference type="GO" id="GO:0006412">
    <property type="term" value="P:translation"/>
    <property type="evidence" value="ECO:0007669"/>
    <property type="project" value="UniProtKB-UniRule"/>
</dbReference>
<feature type="domain" description="Large ribosomal subunit protein bL12 oligomerization" evidence="6">
    <location>
        <begin position="6"/>
        <end position="39"/>
    </location>
</feature>
<dbReference type="HAMAP" id="MF_00368">
    <property type="entry name" value="Ribosomal_bL12"/>
    <property type="match status" value="1"/>
</dbReference>
<dbReference type="EMBL" id="MN853876">
    <property type="protein sequence ID" value="QHD45136.1"/>
    <property type="molecule type" value="Genomic_DNA"/>
</dbReference>
<reference evidence="7" key="1">
    <citation type="submission" date="2019-12" db="EMBL/GenBank/DDBJ databases">
        <authorList>
            <person name="Han H."/>
        </authorList>
    </citation>
    <scope>NUCLEOTIDE SEQUENCE</scope>
</reference>
<dbReference type="Gene3D" id="3.30.1390.10">
    <property type="match status" value="1"/>
</dbReference>
<comment type="similarity">
    <text evidence="1 4">Belongs to the bacterial ribosomal protein bL12 family.</text>
</comment>
<dbReference type="PANTHER" id="PTHR45987">
    <property type="entry name" value="39S RIBOSOMAL PROTEIN L12"/>
    <property type="match status" value="1"/>
</dbReference>
<dbReference type="GO" id="GO:0003735">
    <property type="term" value="F:structural constituent of ribosome"/>
    <property type="evidence" value="ECO:0007669"/>
    <property type="project" value="InterPro"/>
</dbReference>
<comment type="subunit">
    <text evidence="4">Homodimer. Part of the ribosomal stalk of the 50S ribosomal subunit. Forms a multimeric L10(L12)X complex, where L10 forms an elongated spine to which 2 to 4 L12 dimers bind in a sequential fashion. Binds GTP-bound translation factors.</text>
</comment>
<feature type="domain" description="Large ribosomal subunit protein bL12 C-terminal" evidence="5">
    <location>
        <begin position="63"/>
        <end position="131"/>
    </location>
</feature>
<dbReference type="SUPFAM" id="SSF48300">
    <property type="entry name" value="Ribosomal protein L7/12, oligomerisation (N-terminal) domain"/>
    <property type="match status" value="1"/>
</dbReference>
<dbReference type="Pfam" id="PF00542">
    <property type="entry name" value="Ribosomal_L12"/>
    <property type="match status" value="1"/>
</dbReference>
<evidence type="ECO:0000256" key="2">
    <source>
        <dbReference type="ARBA" id="ARBA00022980"/>
    </source>
</evidence>
<dbReference type="InterPro" id="IPR008932">
    <property type="entry name" value="Ribosomal_bL12_oligo"/>
</dbReference>
<dbReference type="InterPro" id="IPR036235">
    <property type="entry name" value="Ribosomal_bL12_oligo_N_sf"/>
</dbReference>
<keyword evidence="7" id="KW-0150">Chloroplast</keyword>
<keyword evidence="2 4" id="KW-0689">Ribosomal protein</keyword>
<evidence type="ECO:0000313" key="7">
    <source>
        <dbReference type="EMBL" id="QHD45136.1"/>
    </source>
</evidence>
<dbReference type="GO" id="GO:1990904">
    <property type="term" value="C:ribonucleoprotein complex"/>
    <property type="evidence" value="ECO:0007669"/>
    <property type="project" value="UniProtKB-KW"/>
</dbReference>
<geneLocation type="chloroplast" evidence="7"/>
<proteinExistence type="inferred from homology"/>
<dbReference type="InterPro" id="IPR013823">
    <property type="entry name" value="Ribosomal_bL12_C"/>
</dbReference>
<dbReference type="InterPro" id="IPR014719">
    <property type="entry name" value="Ribosomal_bL12_C/ClpS-like"/>
</dbReference>
<dbReference type="SUPFAM" id="SSF54736">
    <property type="entry name" value="ClpS-like"/>
    <property type="match status" value="1"/>
</dbReference>
<dbReference type="Pfam" id="PF16320">
    <property type="entry name" value="Ribosomal_L12_N"/>
    <property type="match status" value="1"/>
</dbReference>